<evidence type="ECO:0000256" key="10">
    <source>
        <dbReference type="ARBA" id="ARBA00023134"/>
    </source>
</evidence>
<dbReference type="NCBIfam" id="TIGR02666">
    <property type="entry name" value="moaA"/>
    <property type="match status" value="1"/>
</dbReference>
<dbReference type="GO" id="GO:0061798">
    <property type="term" value="F:GTP 3',8'-cyclase activity"/>
    <property type="evidence" value="ECO:0007669"/>
    <property type="project" value="UniProtKB-EC"/>
</dbReference>
<dbReference type="SFLD" id="SFLDG01386">
    <property type="entry name" value="main_SPASM_domain-containing"/>
    <property type="match status" value="1"/>
</dbReference>
<dbReference type="PANTHER" id="PTHR22960:SF0">
    <property type="entry name" value="MOLYBDENUM COFACTOR BIOSYNTHESIS PROTEIN 1"/>
    <property type="match status" value="1"/>
</dbReference>
<dbReference type="GO" id="GO:0046872">
    <property type="term" value="F:metal ion binding"/>
    <property type="evidence" value="ECO:0007669"/>
    <property type="project" value="UniProtKB-KW"/>
</dbReference>
<proteinExistence type="inferred from homology"/>
<evidence type="ECO:0000256" key="2">
    <source>
        <dbReference type="ARBA" id="ARBA00005046"/>
    </source>
</evidence>
<keyword evidence="5" id="KW-0949">S-adenosyl-L-methionine</keyword>
<dbReference type="InterPro" id="IPR013483">
    <property type="entry name" value="MoaA"/>
</dbReference>
<dbReference type="SMART" id="SM00729">
    <property type="entry name" value="Elp3"/>
    <property type="match status" value="1"/>
</dbReference>
<dbReference type="InterPro" id="IPR006638">
    <property type="entry name" value="Elp3/MiaA/NifB-like_rSAM"/>
</dbReference>
<dbReference type="CDD" id="cd01335">
    <property type="entry name" value="Radical_SAM"/>
    <property type="match status" value="1"/>
</dbReference>
<dbReference type="InterPro" id="IPR050105">
    <property type="entry name" value="MoCo_biosynth_MoaA/MoaC"/>
</dbReference>
<evidence type="ECO:0000256" key="1">
    <source>
        <dbReference type="ARBA" id="ARBA00001966"/>
    </source>
</evidence>
<dbReference type="InterPro" id="IPR010505">
    <property type="entry name" value="MoaA_twitch"/>
</dbReference>
<sequence>MVDSFGRFHDYLRISLTERCNLRCKYCMPEEGVDLSPDGEILTTEEILRLAGLFVQQGVTKIRLTGGEPLVRKDIVEVVKGIGAHPQVEALGMTTNGITLERKLPGLIEGGLNAINISLDTLVKAKFQLVTRRNGFEKVMSSIDAALNSKAFKRVKINCVVMRGLNEEELVDFVDLTKDRAVDVRFIEYMPFDGNRWNDTKFVSYAEMVGTIKAKHPGFRRVAEMDKKSDTSKAWKLEGHAGQVGFITSMSNHFCGSCNRLRLTADGNIKNCLFGSGEVSLRDAMRAGASDSDLLKIVGAAVMKKHAKHGGLGDMYGIAKSENRAMIRIGG</sequence>
<evidence type="ECO:0000256" key="11">
    <source>
        <dbReference type="ARBA" id="ARBA00023150"/>
    </source>
</evidence>
<accession>A0A6U4MCW8</accession>
<dbReference type="Gene3D" id="3.20.20.70">
    <property type="entry name" value="Aldolase class I"/>
    <property type="match status" value="1"/>
</dbReference>
<dbReference type="PROSITE" id="PS01305">
    <property type="entry name" value="MOAA_NIFB_PQQE"/>
    <property type="match status" value="1"/>
</dbReference>
<evidence type="ECO:0000256" key="13">
    <source>
        <dbReference type="ARBA" id="ARBA00048697"/>
    </source>
</evidence>
<evidence type="ECO:0000256" key="6">
    <source>
        <dbReference type="ARBA" id="ARBA00022723"/>
    </source>
</evidence>
<evidence type="ECO:0000256" key="7">
    <source>
        <dbReference type="ARBA" id="ARBA00022741"/>
    </source>
</evidence>
<gene>
    <name evidence="15" type="ORF">HAND1043_LOCUS9553</name>
</gene>
<dbReference type="InterPro" id="IPR013785">
    <property type="entry name" value="Aldolase_TIM"/>
</dbReference>
<comment type="cofactor">
    <cofactor evidence="1">
        <name>[4Fe-4S] cluster</name>
        <dbReference type="ChEBI" id="CHEBI:49883"/>
    </cofactor>
</comment>
<dbReference type="PANTHER" id="PTHR22960">
    <property type="entry name" value="MOLYBDOPTERIN COFACTOR SYNTHESIS PROTEIN A"/>
    <property type="match status" value="1"/>
</dbReference>
<evidence type="ECO:0000313" key="15">
    <source>
        <dbReference type="EMBL" id="CAD8743059.1"/>
    </source>
</evidence>
<dbReference type="InterPro" id="IPR058240">
    <property type="entry name" value="rSAM_sf"/>
</dbReference>
<keyword evidence="6" id="KW-0479">Metal-binding</keyword>
<evidence type="ECO:0000256" key="4">
    <source>
        <dbReference type="ARBA" id="ARBA00022485"/>
    </source>
</evidence>
<dbReference type="CDD" id="cd21117">
    <property type="entry name" value="Twitch_MoaA"/>
    <property type="match status" value="1"/>
</dbReference>
<dbReference type="Pfam" id="PF04055">
    <property type="entry name" value="Radical_SAM"/>
    <property type="match status" value="1"/>
</dbReference>
<protein>
    <recommendedName>
        <fullName evidence="3">GTP 3',8-cyclase</fullName>
        <ecNumber evidence="3">4.1.99.22</ecNumber>
    </recommendedName>
</protein>
<dbReference type="AlphaFoldDB" id="A0A6U4MCW8"/>
<keyword evidence="9" id="KW-0411">Iron-sulfur</keyword>
<name>A0A6U4MCW8_HEMAN</name>
<dbReference type="GO" id="GO:0051539">
    <property type="term" value="F:4 iron, 4 sulfur cluster binding"/>
    <property type="evidence" value="ECO:0007669"/>
    <property type="project" value="UniProtKB-KW"/>
</dbReference>
<dbReference type="InterPro" id="IPR040064">
    <property type="entry name" value="MoaA-like"/>
</dbReference>
<comment type="catalytic activity">
    <reaction evidence="13">
        <text>GTP + AH2 + S-adenosyl-L-methionine = (8S)-3',8-cyclo-7,8-dihydroguanosine 5'-triphosphate + 5'-deoxyadenosine + L-methionine + A + H(+)</text>
        <dbReference type="Rhea" id="RHEA:49576"/>
        <dbReference type="ChEBI" id="CHEBI:13193"/>
        <dbReference type="ChEBI" id="CHEBI:15378"/>
        <dbReference type="ChEBI" id="CHEBI:17319"/>
        <dbReference type="ChEBI" id="CHEBI:17499"/>
        <dbReference type="ChEBI" id="CHEBI:37565"/>
        <dbReference type="ChEBI" id="CHEBI:57844"/>
        <dbReference type="ChEBI" id="CHEBI:59789"/>
        <dbReference type="ChEBI" id="CHEBI:131766"/>
        <dbReference type="EC" id="4.1.99.22"/>
    </reaction>
</comment>
<dbReference type="SFLD" id="SFLDG01067">
    <property type="entry name" value="SPASM/twitch_domain_containing"/>
    <property type="match status" value="1"/>
</dbReference>
<dbReference type="GO" id="GO:0061799">
    <property type="term" value="F:cyclic pyranopterin monophosphate synthase activity"/>
    <property type="evidence" value="ECO:0007669"/>
    <property type="project" value="TreeGrafter"/>
</dbReference>
<keyword evidence="11" id="KW-0501">Molybdenum cofactor biosynthesis</keyword>
<keyword evidence="12" id="KW-0456">Lyase</keyword>
<evidence type="ECO:0000256" key="8">
    <source>
        <dbReference type="ARBA" id="ARBA00023004"/>
    </source>
</evidence>
<dbReference type="PROSITE" id="PS51918">
    <property type="entry name" value="RADICAL_SAM"/>
    <property type="match status" value="1"/>
</dbReference>
<keyword evidence="7" id="KW-0547">Nucleotide-binding</keyword>
<keyword evidence="8" id="KW-0408">Iron</keyword>
<keyword evidence="10" id="KW-0342">GTP-binding</keyword>
<evidence type="ECO:0000259" key="14">
    <source>
        <dbReference type="PROSITE" id="PS51918"/>
    </source>
</evidence>
<keyword evidence="4" id="KW-0004">4Fe-4S</keyword>
<dbReference type="Pfam" id="PF06463">
    <property type="entry name" value="Mob_synth_C"/>
    <property type="match status" value="1"/>
</dbReference>
<evidence type="ECO:0000256" key="3">
    <source>
        <dbReference type="ARBA" id="ARBA00012167"/>
    </source>
</evidence>
<dbReference type="GO" id="GO:0006777">
    <property type="term" value="P:Mo-molybdopterin cofactor biosynthetic process"/>
    <property type="evidence" value="ECO:0007669"/>
    <property type="project" value="UniProtKB-KW"/>
</dbReference>
<dbReference type="SFLD" id="SFLDS00029">
    <property type="entry name" value="Radical_SAM"/>
    <property type="match status" value="1"/>
</dbReference>
<feature type="domain" description="Radical SAM core" evidence="14">
    <location>
        <begin position="4"/>
        <end position="220"/>
    </location>
</feature>
<dbReference type="InterPro" id="IPR000385">
    <property type="entry name" value="MoaA_NifB_PqqE_Fe-S-bd_CS"/>
</dbReference>
<dbReference type="UniPathway" id="UPA00344"/>
<dbReference type="GO" id="GO:0005525">
    <property type="term" value="F:GTP binding"/>
    <property type="evidence" value="ECO:0007669"/>
    <property type="project" value="UniProtKB-KW"/>
</dbReference>
<dbReference type="HAMAP" id="MF_01225_B">
    <property type="entry name" value="MoaA_B"/>
    <property type="match status" value="1"/>
</dbReference>
<dbReference type="SUPFAM" id="SSF102114">
    <property type="entry name" value="Radical SAM enzymes"/>
    <property type="match status" value="1"/>
</dbReference>
<reference evidence="15" key="1">
    <citation type="submission" date="2021-01" db="EMBL/GenBank/DDBJ databases">
        <authorList>
            <person name="Corre E."/>
            <person name="Pelletier E."/>
            <person name="Niang G."/>
            <person name="Scheremetjew M."/>
            <person name="Finn R."/>
            <person name="Kale V."/>
            <person name="Holt S."/>
            <person name="Cochrane G."/>
            <person name="Meng A."/>
            <person name="Brown T."/>
            <person name="Cohen L."/>
        </authorList>
    </citation>
    <scope>NUCLEOTIDE SEQUENCE</scope>
    <source>
        <strain evidence="15">CCMP441</strain>
    </source>
</reference>
<evidence type="ECO:0000256" key="12">
    <source>
        <dbReference type="ARBA" id="ARBA00023239"/>
    </source>
</evidence>
<evidence type="ECO:0000256" key="9">
    <source>
        <dbReference type="ARBA" id="ARBA00023014"/>
    </source>
</evidence>
<organism evidence="15">
    <name type="scientific">Hemiselmis andersenii</name>
    <name type="common">Cryptophyte alga</name>
    <dbReference type="NCBI Taxonomy" id="464988"/>
    <lineage>
        <taxon>Eukaryota</taxon>
        <taxon>Cryptophyceae</taxon>
        <taxon>Cryptomonadales</taxon>
        <taxon>Hemiselmidaceae</taxon>
        <taxon>Hemiselmis</taxon>
    </lineage>
</organism>
<comment type="pathway">
    <text evidence="2">Cofactor biosynthesis; molybdopterin biosynthesis.</text>
</comment>
<evidence type="ECO:0000256" key="5">
    <source>
        <dbReference type="ARBA" id="ARBA00022691"/>
    </source>
</evidence>
<dbReference type="EMBL" id="HBFK01015558">
    <property type="protein sequence ID" value="CAD8743059.1"/>
    <property type="molecule type" value="Transcribed_RNA"/>
</dbReference>
<dbReference type="SFLD" id="SFLDG01383">
    <property type="entry name" value="cyclic_pyranopterin_phosphate"/>
    <property type="match status" value="1"/>
</dbReference>
<dbReference type="EC" id="4.1.99.22" evidence="3"/>
<dbReference type="InterPro" id="IPR007197">
    <property type="entry name" value="rSAM"/>
</dbReference>